<accession>A0A438HYH6</accession>
<evidence type="ECO:0000313" key="1">
    <source>
        <dbReference type="EMBL" id="RVW89506.1"/>
    </source>
</evidence>
<evidence type="ECO:0000313" key="2">
    <source>
        <dbReference type="Proteomes" id="UP000288805"/>
    </source>
</evidence>
<dbReference type="EMBL" id="QGNW01000163">
    <property type="protein sequence ID" value="RVW89506.1"/>
    <property type="molecule type" value="Genomic_DNA"/>
</dbReference>
<gene>
    <name evidence="1" type="ORF">CK203_043581</name>
</gene>
<comment type="caution">
    <text evidence="1">The sequence shown here is derived from an EMBL/GenBank/DDBJ whole genome shotgun (WGS) entry which is preliminary data.</text>
</comment>
<reference evidence="1 2" key="1">
    <citation type="journal article" date="2018" name="PLoS Genet.">
        <title>Population sequencing reveals clonal diversity and ancestral inbreeding in the grapevine cultivar Chardonnay.</title>
        <authorList>
            <person name="Roach M.J."/>
            <person name="Johnson D.L."/>
            <person name="Bohlmann J."/>
            <person name="van Vuuren H.J."/>
            <person name="Jones S.J."/>
            <person name="Pretorius I.S."/>
            <person name="Schmidt S.A."/>
            <person name="Borneman A.R."/>
        </authorList>
    </citation>
    <scope>NUCLEOTIDE SEQUENCE [LARGE SCALE GENOMIC DNA]</scope>
    <source>
        <strain evidence="2">cv. Chardonnay</strain>
        <tissue evidence="1">Leaf</tissue>
    </source>
</reference>
<dbReference type="AlphaFoldDB" id="A0A438HYH6"/>
<proteinExistence type="predicted"/>
<protein>
    <submittedName>
        <fullName evidence="1">Uncharacterized protein</fullName>
    </submittedName>
</protein>
<name>A0A438HYH6_VITVI</name>
<sequence>MSKNKRSLLNGYSRLREATGEELASVFQTLDCGKQKGSNLPIDFHGNLCQVCSSTSGNSVEDCSLGNGCSKDLEFSPLEGFLVEGLSPSKMVKETKRETCDRRFVASVWSGRTKEWAAFLACGTSRGAVIIWDSFYGPKNSNLRKDLWVELQELFGLTYPKWCVGGDSMS</sequence>
<organism evidence="1 2">
    <name type="scientific">Vitis vinifera</name>
    <name type="common">Grape</name>
    <dbReference type="NCBI Taxonomy" id="29760"/>
    <lineage>
        <taxon>Eukaryota</taxon>
        <taxon>Viridiplantae</taxon>
        <taxon>Streptophyta</taxon>
        <taxon>Embryophyta</taxon>
        <taxon>Tracheophyta</taxon>
        <taxon>Spermatophyta</taxon>
        <taxon>Magnoliopsida</taxon>
        <taxon>eudicotyledons</taxon>
        <taxon>Gunneridae</taxon>
        <taxon>Pentapetalae</taxon>
        <taxon>rosids</taxon>
        <taxon>Vitales</taxon>
        <taxon>Vitaceae</taxon>
        <taxon>Viteae</taxon>
        <taxon>Vitis</taxon>
    </lineage>
</organism>
<dbReference type="Proteomes" id="UP000288805">
    <property type="component" value="Unassembled WGS sequence"/>
</dbReference>